<gene>
    <name evidence="2" type="ORF">E2K98_17315</name>
</gene>
<accession>A0A4R5VN72</accession>
<dbReference type="InterPro" id="IPR037126">
    <property type="entry name" value="PdaC/RsiV-like_sf"/>
</dbReference>
<dbReference type="Pfam" id="PF11738">
    <property type="entry name" value="DUF3298"/>
    <property type="match status" value="1"/>
</dbReference>
<dbReference type="RefSeq" id="WP_133336274.1">
    <property type="nucleotide sequence ID" value="NZ_SMYO01000008.1"/>
</dbReference>
<dbReference type="Proteomes" id="UP000295132">
    <property type="component" value="Unassembled WGS sequence"/>
</dbReference>
<organism evidence="2 3">
    <name type="scientific">Bacillus salipaludis</name>
    <dbReference type="NCBI Taxonomy" id="2547811"/>
    <lineage>
        <taxon>Bacteria</taxon>
        <taxon>Bacillati</taxon>
        <taxon>Bacillota</taxon>
        <taxon>Bacilli</taxon>
        <taxon>Bacillales</taxon>
        <taxon>Bacillaceae</taxon>
        <taxon>Bacillus</taxon>
    </lineage>
</organism>
<dbReference type="Gene3D" id="3.90.640.20">
    <property type="entry name" value="Heat-shock cognate protein, ATPase"/>
    <property type="match status" value="1"/>
</dbReference>
<comment type="caution">
    <text evidence="2">The sequence shown here is derived from an EMBL/GenBank/DDBJ whole genome shotgun (WGS) entry which is preliminary data.</text>
</comment>
<dbReference type="Pfam" id="PF14903">
    <property type="entry name" value="WG_beta_rep"/>
    <property type="match status" value="4"/>
</dbReference>
<evidence type="ECO:0000259" key="1">
    <source>
        <dbReference type="Pfam" id="PF11738"/>
    </source>
</evidence>
<dbReference type="PANTHER" id="PTHR37841">
    <property type="entry name" value="GLR2918 PROTEIN"/>
    <property type="match status" value="1"/>
</dbReference>
<dbReference type="PANTHER" id="PTHR37841:SF1">
    <property type="entry name" value="DUF3298 DOMAIN-CONTAINING PROTEIN"/>
    <property type="match status" value="1"/>
</dbReference>
<dbReference type="EMBL" id="SMYO01000008">
    <property type="protein sequence ID" value="TDK59689.1"/>
    <property type="molecule type" value="Genomic_DNA"/>
</dbReference>
<dbReference type="AlphaFoldDB" id="A0A4R5VN72"/>
<dbReference type="InterPro" id="IPR021729">
    <property type="entry name" value="DUF3298"/>
</dbReference>
<reference evidence="2 3" key="1">
    <citation type="submission" date="2019-03" db="EMBL/GenBank/DDBJ databases">
        <title>Bacillus niacini sp. nov. a Nicotinate-Metabolizing Mesophile Isolated from Soil.</title>
        <authorList>
            <person name="Zhang G."/>
        </authorList>
    </citation>
    <scope>NUCLEOTIDE SEQUENCE [LARGE SCALE GENOMIC DNA]</scope>
    <source>
        <strain evidence="2 3">WN066</strain>
    </source>
</reference>
<name>A0A4R5VN72_9BACI</name>
<protein>
    <submittedName>
        <fullName evidence="2">DUF3298 domain-containing protein</fullName>
    </submittedName>
</protein>
<evidence type="ECO:0000313" key="3">
    <source>
        <dbReference type="Proteomes" id="UP000295132"/>
    </source>
</evidence>
<dbReference type="InterPro" id="IPR032774">
    <property type="entry name" value="WG_beta_rep"/>
</dbReference>
<feature type="domain" description="DUF3298" evidence="1">
    <location>
        <begin position="696"/>
        <end position="771"/>
    </location>
</feature>
<proteinExistence type="predicted"/>
<sequence>MSGGQHWMLPFLPYGAELLYAETQPKKAYLQFVNLDQDEFMEVIGIYRLNQELYLFVLNNFHGHWHIISLIKGKGYQISYLGTANITSRNAKNLVVGWQVGAVLSQLSIYEWHHNRLKELNLKGDYTFSKIEIEDMPGKNGKDGLAEIALWSHDTGEAYRVEVYRWEIDRLVPAKDVEPYYFQKVVKYYQQKIREHPDYLFYYPYLEEAEKKTAQRSFDFNESRAIALFPASIKEIGGGKWGYINSKGKSLLPPIYDQAEDFQENGLAIVRLTDKAGIIDTNGHFIVQPKYDYITSFSEGRAIANDLKGFKIIDERGKEITPKAHYSISEFKEGRARFADSNQQGEYLYGYLNRKGKEIIPASYEDASDFSEGKAIVKIKNGSYALIDLTGKVLHSYMYAFVGNYGEGLLAFKKSEDGKFGYMDELGNVVIKPQFSGVEAFSHGRAIVNVSDDYSNHYGVINQKGQFLMKPDHYQIFYLGEERYQIGKVNDPEQPYLGAKYAIADVEGHLITGFIYSDITKYKDGIASVSNDQSTFFIDRNGNRAYYLPLVSGSGTLEKDKTLIKGEIDYRLLYFNKKGELVWKQNTIIPLNKQHAVTEHKYKPNKDYLVYFPQIQGGEFEHVNQTLKDLSGVKEIPAHTQLDSSYIGDFEVSFFKKNLLVLEVNGYDYPFGAAHGMSIKKYAHVNLKSGVFYQLKDLFKLDAPYVKIVSDLIRNQIKNNENYSYLNINEYKDIQPNQSFFINEGGLNIYYAQYEIAAYAAGMPTFTIPFEELKGMINRNGDFWRSFH</sequence>
<evidence type="ECO:0000313" key="2">
    <source>
        <dbReference type="EMBL" id="TDK59689.1"/>
    </source>
</evidence>